<name>A0A9P0AMT1_BEMTA</name>
<dbReference type="GO" id="GO:0003968">
    <property type="term" value="F:RNA-directed RNA polymerase activity"/>
    <property type="evidence" value="ECO:0007669"/>
    <property type="project" value="InterPro"/>
</dbReference>
<evidence type="ECO:0000256" key="1">
    <source>
        <dbReference type="SAM" id="MobiDB-lite"/>
    </source>
</evidence>
<dbReference type="Pfam" id="PF00680">
    <property type="entry name" value="RdRP_1"/>
    <property type="match status" value="1"/>
</dbReference>
<dbReference type="InterPro" id="IPR001205">
    <property type="entry name" value="RNA-dir_pol_C"/>
</dbReference>
<organism evidence="3 4">
    <name type="scientific">Bemisia tabaci</name>
    <name type="common">Sweetpotato whitefly</name>
    <name type="synonym">Aleurodes tabaci</name>
    <dbReference type="NCBI Taxonomy" id="7038"/>
    <lineage>
        <taxon>Eukaryota</taxon>
        <taxon>Metazoa</taxon>
        <taxon>Ecdysozoa</taxon>
        <taxon>Arthropoda</taxon>
        <taxon>Hexapoda</taxon>
        <taxon>Insecta</taxon>
        <taxon>Pterygota</taxon>
        <taxon>Neoptera</taxon>
        <taxon>Paraneoptera</taxon>
        <taxon>Hemiptera</taxon>
        <taxon>Sternorrhyncha</taxon>
        <taxon>Aleyrodoidea</taxon>
        <taxon>Aleyrodidae</taxon>
        <taxon>Aleyrodinae</taxon>
        <taxon>Bemisia</taxon>
    </lineage>
</organism>
<feature type="domain" description="RdRp catalytic" evidence="2">
    <location>
        <begin position="468"/>
        <end position="597"/>
    </location>
</feature>
<accession>A0A9P0AMT1</accession>
<feature type="region of interest" description="Disordered" evidence="1">
    <location>
        <begin position="126"/>
        <end position="191"/>
    </location>
</feature>
<evidence type="ECO:0000313" key="4">
    <source>
        <dbReference type="Proteomes" id="UP001152759"/>
    </source>
</evidence>
<dbReference type="PROSITE" id="PS50507">
    <property type="entry name" value="RDRP_SSRNA_POS"/>
    <property type="match status" value="1"/>
</dbReference>
<keyword evidence="4" id="KW-1185">Reference proteome</keyword>
<dbReference type="Proteomes" id="UP001152759">
    <property type="component" value="Chromosome 9"/>
</dbReference>
<dbReference type="EMBL" id="OU963870">
    <property type="protein sequence ID" value="CAH0395178.1"/>
    <property type="molecule type" value="Genomic_DNA"/>
</dbReference>
<reference evidence="3" key="1">
    <citation type="submission" date="2021-12" db="EMBL/GenBank/DDBJ databases">
        <authorList>
            <person name="King R."/>
        </authorList>
    </citation>
    <scope>NUCLEOTIDE SEQUENCE</scope>
</reference>
<sequence length="611" mass="67462">MGVASEAASRIMKSALIAACPSPRDFLAIPPAIAAIKANRAGHHVGAAYLTGLPRVNYNDSEADSYLGRLGTFIIKMSPKSTLARSPHLSEDRVQSYSDFSTDFENDLNSFKLQSAMAARTALQSLGARPHPPPGNPPRPPAPPQPAPGGPRSAPLNQPGSSGLKSTQKRGPDPATAEMTPSETSSDDESLEDQNIMYIATYAAANTQYCQSKKLYYISNGDPSWDPAVLINDIRLDFQLTQCIAATKKHVPVAEDPPKVATVQNGVREVEAQSRGERSMRKRYVIEDDFYKLDCDAIPLEIEAETIKQNFLTEKKYESRGHYHSKKDQAQMEDFDLLKDFNPVQDEAILSDLSASRPIAPAPRPPKVKNDPTSRRRSPTLLNALKEGIHHAMEEEEEPVSIRVVIEHDIRMESVGLNVLRKSKHIAHAALIRAYQRLPAHSTPIAYGSETATGGAMKVVKRMQKYGKWYYGLDFKRFDKTVPAWLVDLAYDLLLENIDLSEYDDGSIPNAQRLLNMFNFTRSYMINTPIRMATGKRFRKNNGVASGTYFTQLIGSICNSILISWMIITLTGNDPEDLMVLGDDSLFPLSKKLEADGKPSNGAVGILFPVS</sequence>
<proteinExistence type="predicted"/>
<dbReference type="SUPFAM" id="SSF56672">
    <property type="entry name" value="DNA/RNA polymerases"/>
    <property type="match status" value="1"/>
</dbReference>
<feature type="compositionally biased region" description="Pro residues" evidence="1">
    <location>
        <begin position="130"/>
        <end position="149"/>
    </location>
</feature>
<dbReference type="Gene3D" id="3.30.70.270">
    <property type="match status" value="1"/>
</dbReference>
<evidence type="ECO:0000313" key="3">
    <source>
        <dbReference type="EMBL" id="CAH0395178.1"/>
    </source>
</evidence>
<evidence type="ECO:0000259" key="2">
    <source>
        <dbReference type="PROSITE" id="PS50507"/>
    </source>
</evidence>
<gene>
    <name evidence="3" type="ORF">BEMITA_LOCUS13394</name>
</gene>
<dbReference type="GO" id="GO:0006351">
    <property type="term" value="P:DNA-templated transcription"/>
    <property type="evidence" value="ECO:0007669"/>
    <property type="project" value="InterPro"/>
</dbReference>
<dbReference type="InterPro" id="IPR043128">
    <property type="entry name" value="Rev_trsase/Diguanyl_cyclase"/>
</dbReference>
<dbReference type="InterPro" id="IPR043502">
    <property type="entry name" value="DNA/RNA_pol_sf"/>
</dbReference>
<dbReference type="AlphaFoldDB" id="A0A9P0AMT1"/>
<dbReference type="GO" id="GO:0071897">
    <property type="term" value="P:DNA biosynthetic process"/>
    <property type="evidence" value="ECO:0007669"/>
    <property type="project" value="UniProtKB-ARBA"/>
</dbReference>
<protein>
    <recommendedName>
        <fullName evidence="2">RdRp catalytic domain-containing protein</fullName>
    </recommendedName>
</protein>
<feature type="region of interest" description="Disordered" evidence="1">
    <location>
        <begin position="353"/>
        <end position="377"/>
    </location>
</feature>
<dbReference type="InterPro" id="IPR007094">
    <property type="entry name" value="RNA-dir_pol_PSvirus"/>
</dbReference>
<dbReference type="GO" id="GO:0003723">
    <property type="term" value="F:RNA binding"/>
    <property type="evidence" value="ECO:0007669"/>
    <property type="project" value="InterPro"/>
</dbReference>
<feature type="compositionally biased region" description="Polar residues" evidence="1">
    <location>
        <begin position="156"/>
        <end position="166"/>
    </location>
</feature>
<dbReference type="GO" id="GO:0039694">
    <property type="term" value="P:viral RNA genome replication"/>
    <property type="evidence" value="ECO:0007669"/>
    <property type="project" value="InterPro"/>
</dbReference>